<evidence type="ECO:0000256" key="1">
    <source>
        <dbReference type="SAM" id="MobiDB-lite"/>
    </source>
</evidence>
<keyword evidence="3" id="KW-1185">Reference proteome</keyword>
<feature type="region of interest" description="Disordered" evidence="1">
    <location>
        <begin position="1"/>
        <end position="30"/>
    </location>
</feature>
<comment type="caution">
    <text evidence="2">The sequence shown here is derived from an EMBL/GenBank/DDBJ whole genome shotgun (WGS) entry which is preliminary data.</text>
</comment>
<accession>A0A4U5LZE0</accession>
<feature type="region of interest" description="Disordered" evidence="1">
    <location>
        <begin position="190"/>
        <end position="233"/>
    </location>
</feature>
<reference evidence="2 3" key="1">
    <citation type="journal article" date="2015" name="Genome Biol.">
        <title>Comparative genomics of Steinernema reveals deeply conserved gene regulatory networks.</title>
        <authorList>
            <person name="Dillman A.R."/>
            <person name="Macchietto M."/>
            <person name="Porter C.F."/>
            <person name="Rogers A."/>
            <person name="Williams B."/>
            <person name="Antoshechkin I."/>
            <person name="Lee M.M."/>
            <person name="Goodwin Z."/>
            <person name="Lu X."/>
            <person name="Lewis E.E."/>
            <person name="Goodrich-Blair H."/>
            <person name="Stock S.P."/>
            <person name="Adams B.J."/>
            <person name="Sternberg P.W."/>
            <person name="Mortazavi A."/>
        </authorList>
    </citation>
    <scope>NUCLEOTIDE SEQUENCE [LARGE SCALE GENOMIC DNA]</scope>
    <source>
        <strain evidence="2 3">ALL</strain>
    </source>
</reference>
<sequence length="378" mass="41575">MSRGVIRQEMMTEQPGNVVKPGGNGGEIATPNQQVKQMLTGPPKMIQGRTGNHMLRGLQVAQRPKGPPPSLSAVRPISPPIISEAYMPLPLPMPPSTVRPQPPKRRSVSDANPTPPKTKIISASHLQPAPKLQEVIAPPAGRQPYIGIQRVGPNGQVYIELHPVQSAEGNFVIEDSPGQSKDIESAYFVTEDSTDTDTGHESNDELVDDWKERASPSTSDEQPSLPEVTASEGSTPKCTLFCYLFRIICRFSGNRTFTYAKIIQDFVTHAHIAHHPPHVLDNVRQSLLQLLLTNECIEFAGFLENEDLEDGFDFTSSHMKFSWKLAPNLNLSTISTAVASDSTHRCPTANSLLGRSTDRAEEEDDKEVSFLEDLLRSE</sequence>
<evidence type="ECO:0000313" key="3">
    <source>
        <dbReference type="Proteomes" id="UP000298663"/>
    </source>
</evidence>
<gene>
    <name evidence="2" type="ORF">L596_028799</name>
</gene>
<feature type="compositionally biased region" description="Basic and acidic residues" evidence="1">
    <location>
        <begin position="197"/>
        <end position="214"/>
    </location>
</feature>
<dbReference type="OrthoDB" id="10532619at2759"/>
<protein>
    <submittedName>
        <fullName evidence="2">Uncharacterized protein</fullName>
    </submittedName>
</protein>
<feature type="region of interest" description="Disordered" evidence="1">
    <location>
        <begin position="349"/>
        <end position="378"/>
    </location>
</feature>
<dbReference type="AlphaFoldDB" id="A0A4U5LZE0"/>
<dbReference type="EMBL" id="AZBU02000011">
    <property type="protein sequence ID" value="TKR61721.1"/>
    <property type="molecule type" value="Genomic_DNA"/>
</dbReference>
<feature type="compositionally biased region" description="Pro residues" evidence="1">
    <location>
        <begin position="92"/>
        <end position="101"/>
    </location>
</feature>
<feature type="compositionally biased region" description="Basic and acidic residues" evidence="1">
    <location>
        <begin position="367"/>
        <end position="378"/>
    </location>
</feature>
<reference evidence="2 3" key="2">
    <citation type="journal article" date="2019" name="G3 (Bethesda)">
        <title>Hybrid Assembly of the Genome of the Entomopathogenic Nematode Steinernema carpocapsae Identifies the X-Chromosome.</title>
        <authorList>
            <person name="Serra L."/>
            <person name="Macchietto M."/>
            <person name="Macias-Munoz A."/>
            <person name="McGill C.J."/>
            <person name="Rodriguez I.M."/>
            <person name="Rodriguez B."/>
            <person name="Murad R."/>
            <person name="Mortazavi A."/>
        </authorList>
    </citation>
    <scope>NUCLEOTIDE SEQUENCE [LARGE SCALE GENOMIC DNA]</scope>
    <source>
        <strain evidence="2 3">ALL</strain>
    </source>
</reference>
<feature type="region of interest" description="Disordered" evidence="1">
    <location>
        <begin position="92"/>
        <end position="120"/>
    </location>
</feature>
<evidence type="ECO:0000313" key="2">
    <source>
        <dbReference type="EMBL" id="TKR61721.1"/>
    </source>
</evidence>
<proteinExistence type="predicted"/>
<organism evidence="2 3">
    <name type="scientific">Steinernema carpocapsae</name>
    <name type="common">Entomopathogenic nematode</name>
    <dbReference type="NCBI Taxonomy" id="34508"/>
    <lineage>
        <taxon>Eukaryota</taxon>
        <taxon>Metazoa</taxon>
        <taxon>Ecdysozoa</taxon>
        <taxon>Nematoda</taxon>
        <taxon>Chromadorea</taxon>
        <taxon>Rhabditida</taxon>
        <taxon>Tylenchina</taxon>
        <taxon>Panagrolaimomorpha</taxon>
        <taxon>Strongyloidoidea</taxon>
        <taxon>Steinernematidae</taxon>
        <taxon>Steinernema</taxon>
    </lineage>
</organism>
<dbReference type="Proteomes" id="UP000298663">
    <property type="component" value="Unassembled WGS sequence"/>
</dbReference>
<name>A0A4U5LZE0_STECR</name>